<name>A0A378W4A1_NEIGO</name>
<proteinExistence type="predicted"/>
<sequence>MDKEQTGFLAEEAPDNVKTMLRSKGYFSSKVSLTEKDGAYTVHITPGPRTKIANVGVAILGDILSDGNLAEYYRNALENWQQPVGSDFDQDSWETAKLPSSAR</sequence>
<organism evidence="2">
    <name type="scientific">Neisseria gonorrhoeae</name>
    <dbReference type="NCBI Taxonomy" id="485"/>
    <lineage>
        <taxon>Bacteria</taxon>
        <taxon>Pseudomonadati</taxon>
        <taxon>Pseudomonadota</taxon>
        <taxon>Betaproteobacteria</taxon>
        <taxon>Neisseriales</taxon>
        <taxon>Neisseriaceae</taxon>
        <taxon>Neisseria</taxon>
    </lineage>
</organism>
<dbReference type="AlphaFoldDB" id="A0A378W4A1"/>
<protein>
    <submittedName>
        <fullName evidence="2">Outer membrane protein, OMP85 family</fullName>
    </submittedName>
</protein>
<accession>A0A378W4A1</accession>
<evidence type="ECO:0000313" key="2">
    <source>
        <dbReference type="EMBL" id="SUA25304.1"/>
    </source>
</evidence>
<gene>
    <name evidence="2" type="ORF">NCTC11421_03320</name>
</gene>
<reference evidence="2" key="1">
    <citation type="submission" date="2018-06" db="EMBL/GenBank/DDBJ databases">
        <authorList>
            <consortium name="Pathogen Informatics"/>
            <person name="Doyle S."/>
        </authorList>
    </citation>
    <scope>NUCLEOTIDE SEQUENCE [LARGE SCALE GENOMIC DNA]</scope>
    <source>
        <strain evidence="2">NCTC11421</strain>
    </source>
</reference>
<evidence type="ECO:0000256" key="1">
    <source>
        <dbReference type="SAM" id="MobiDB-lite"/>
    </source>
</evidence>
<dbReference type="EMBL" id="UGRI01000001">
    <property type="protein sequence ID" value="SUA25304.1"/>
    <property type="molecule type" value="Genomic_DNA"/>
</dbReference>
<feature type="region of interest" description="Disordered" evidence="1">
    <location>
        <begin position="84"/>
        <end position="103"/>
    </location>
</feature>